<feature type="transmembrane region" description="Helical" evidence="1">
    <location>
        <begin position="92"/>
        <end position="112"/>
    </location>
</feature>
<keyword evidence="1" id="KW-0472">Membrane</keyword>
<proteinExistence type="predicted"/>
<dbReference type="InterPro" id="IPR021362">
    <property type="entry name" value="DUF2834"/>
</dbReference>
<dbReference type="RefSeq" id="WP_080810672.1">
    <property type="nucleotide sequence ID" value="NZ_CP021983.2"/>
</dbReference>
<evidence type="ECO:0000256" key="1">
    <source>
        <dbReference type="SAM" id="Phobius"/>
    </source>
</evidence>
<dbReference type="KEGG" id="hhg:XM38_022040"/>
<keyword evidence="3" id="KW-1185">Reference proteome</keyword>
<dbReference type="Pfam" id="PF11196">
    <property type="entry name" value="DUF2834"/>
    <property type="match status" value="1"/>
</dbReference>
<dbReference type="Proteomes" id="UP000191901">
    <property type="component" value="Chromosome"/>
</dbReference>
<feature type="transmembrane region" description="Helical" evidence="1">
    <location>
        <begin position="12"/>
        <end position="34"/>
    </location>
</feature>
<evidence type="ECO:0000313" key="2">
    <source>
        <dbReference type="EMBL" id="ASC71252.1"/>
    </source>
</evidence>
<feature type="transmembrane region" description="Helical" evidence="1">
    <location>
        <begin position="54"/>
        <end position="80"/>
    </location>
</feature>
<name>A0A1Z3HLQ7_9CYAN</name>
<keyword evidence="1" id="KW-1133">Transmembrane helix</keyword>
<organism evidence="2 3">
    <name type="scientific">Halomicronema hongdechloris C2206</name>
    <dbReference type="NCBI Taxonomy" id="1641165"/>
    <lineage>
        <taxon>Bacteria</taxon>
        <taxon>Bacillati</taxon>
        <taxon>Cyanobacteriota</taxon>
        <taxon>Cyanophyceae</taxon>
        <taxon>Nodosilineales</taxon>
        <taxon>Nodosilineaceae</taxon>
        <taxon>Halomicronema</taxon>
    </lineage>
</organism>
<dbReference type="EMBL" id="CP021983">
    <property type="protein sequence ID" value="ASC71252.1"/>
    <property type="molecule type" value="Genomic_DNA"/>
</dbReference>
<evidence type="ECO:0008006" key="4">
    <source>
        <dbReference type="Google" id="ProtNLM"/>
    </source>
</evidence>
<reference evidence="2 3" key="1">
    <citation type="journal article" date="2016" name="Biochim. Biophys. Acta">
        <title>Characterization of red-shifted phycobilisomes isolated from the chlorophyll f-containing cyanobacterium Halomicronema hongdechloris.</title>
        <authorList>
            <person name="Li Y."/>
            <person name="Lin Y."/>
            <person name="Garvey C.J."/>
            <person name="Birch D."/>
            <person name="Corkery R.W."/>
            <person name="Loughlin P.C."/>
            <person name="Scheer H."/>
            <person name="Willows R.D."/>
            <person name="Chen M."/>
        </authorList>
    </citation>
    <scope>NUCLEOTIDE SEQUENCE [LARGE SCALE GENOMIC DNA]</scope>
    <source>
        <strain evidence="2 3">C2206</strain>
    </source>
</reference>
<dbReference type="STRING" id="1641165.XM38_15310"/>
<keyword evidence="1" id="KW-0812">Transmembrane</keyword>
<gene>
    <name evidence="2" type="ORF">XM38_022040</name>
</gene>
<evidence type="ECO:0000313" key="3">
    <source>
        <dbReference type="Proteomes" id="UP000191901"/>
    </source>
</evidence>
<protein>
    <recommendedName>
        <fullName evidence="4">DUF2834 domain-containing protein</fullName>
    </recommendedName>
</protein>
<sequence length="124" mass="13836">MFWSRLRQAIYAALTIIGFVWTNYYLVQFIIATTGDFSLANLGQFDMAVFSQQAFANAASSFVGIDVLMGLLASITLIVAEGRRLQMKVWGLYIVLMFAISFAVGLCLFLFMRERTLAQQQAAA</sequence>
<dbReference type="OrthoDB" id="556521at2"/>
<dbReference type="AlphaFoldDB" id="A0A1Z3HLQ7"/>
<accession>A0A1Z3HLQ7</accession>